<comment type="caution">
    <text evidence="1">The sequence shown here is derived from an EMBL/GenBank/DDBJ whole genome shotgun (WGS) entry which is preliminary data.</text>
</comment>
<organism evidence="1 2">
    <name type="scientific">Cytobacillus spartinae</name>
    <dbReference type="NCBI Taxonomy" id="3299023"/>
    <lineage>
        <taxon>Bacteria</taxon>
        <taxon>Bacillati</taxon>
        <taxon>Bacillota</taxon>
        <taxon>Bacilli</taxon>
        <taxon>Bacillales</taxon>
        <taxon>Bacillaceae</taxon>
        <taxon>Cytobacillus</taxon>
    </lineage>
</organism>
<dbReference type="Proteomes" id="UP001601059">
    <property type="component" value="Unassembled WGS sequence"/>
</dbReference>
<evidence type="ECO:0000313" key="2">
    <source>
        <dbReference type="Proteomes" id="UP001601059"/>
    </source>
</evidence>
<evidence type="ECO:0000313" key="1">
    <source>
        <dbReference type="EMBL" id="MFE8702914.1"/>
    </source>
</evidence>
<protein>
    <submittedName>
        <fullName evidence="1">Uncharacterized protein</fullName>
    </submittedName>
</protein>
<gene>
    <name evidence="1" type="ORF">ACFYKX_20105</name>
</gene>
<accession>A0ABW6KFA1</accession>
<keyword evidence="2" id="KW-1185">Reference proteome</keyword>
<dbReference type="RefSeq" id="WP_389362999.1">
    <property type="nucleotide sequence ID" value="NZ_JBIACK010000012.1"/>
</dbReference>
<sequence length="57" mass="6689">MNMLSNADIEALRSMYQQAHYKSASLNSDGTYNLYLNFGYGCDEYRVTEEQLHYIQQ</sequence>
<dbReference type="EMBL" id="JBIACK010000012">
    <property type="protein sequence ID" value="MFE8702914.1"/>
    <property type="molecule type" value="Genomic_DNA"/>
</dbReference>
<proteinExistence type="predicted"/>
<name>A0ABW6KFA1_9BACI</name>
<reference evidence="1 2" key="1">
    <citation type="submission" date="2024-08" db="EMBL/GenBank/DDBJ databases">
        <title>Two novel Cytobacillus novel species.</title>
        <authorList>
            <person name="Liu G."/>
        </authorList>
    </citation>
    <scope>NUCLEOTIDE SEQUENCE [LARGE SCALE GENOMIC DNA]</scope>
    <source>
        <strain evidence="1 2">FJAT-54145</strain>
    </source>
</reference>